<dbReference type="SMART" id="SM00612">
    <property type="entry name" value="Kelch"/>
    <property type="match status" value="2"/>
</dbReference>
<reference evidence="5 6" key="1">
    <citation type="submission" date="2020-01" db="EMBL/GenBank/DDBJ databases">
        <authorList>
            <person name="Mishra B."/>
        </authorList>
    </citation>
    <scope>NUCLEOTIDE SEQUENCE [LARGE SCALE GENOMIC DNA]</scope>
</reference>
<name>A0A6D2KK03_9BRAS</name>
<dbReference type="CDD" id="cd22152">
    <property type="entry name" value="F-box_AtAFR-like"/>
    <property type="match status" value="1"/>
</dbReference>
<dbReference type="PANTHER" id="PTHR24414">
    <property type="entry name" value="F-BOX/KELCH-REPEAT PROTEIN SKIP4"/>
    <property type="match status" value="1"/>
</dbReference>
<proteinExistence type="predicted"/>
<dbReference type="AlphaFoldDB" id="A0A6D2KK03"/>
<dbReference type="SMART" id="SM00256">
    <property type="entry name" value="FBOX"/>
    <property type="match status" value="1"/>
</dbReference>
<dbReference type="SUPFAM" id="SSF117281">
    <property type="entry name" value="Kelch motif"/>
    <property type="match status" value="1"/>
</dbReference>
<dbReference type="InterPro" id="IPR001810">
    <property type="entry name" value="F-box_dom"/>
</dbReference>
<feature type="region of interest" description="Disordered" evidence="1">
    <location>
        <begin position="1"/>
        <end position="25"/>
    </location>
</feature>
<dbReference type="EMBL" id="CACVBM020001595">
    <property type="protein sequence ID" value="CAA7054821.1"/>
    <property type="molecule type" value="Genomic_DNA"/>
</dbReference>
<keyword evidence="6" id="KW-1185">Reference proteome</keyword>
<dbReference type="SUPFAM" id="SSF81383">
    <property type="entry name" value="F-box domain"/>
    <property type="match status" value="1"/>
</dbReference>
<evidence type="ECO:0000259" key="2">
    <source>
        <dbReference type="SMART" id="SM00256"/>
    </source>
</evidence>
<dbReference type="Proteomes" id="UP000467841">
    <property type="component" value="Unassembled WGS sequence"/>
</dbReference>
<evidence type="ECO:0000256" key="1">
    <source>
        <dbReference type="SAM" id="MobiDB-lite"/>
    </source>
</evidence>
<evidence type="ECO:0000313" key="6">
    <source>
        <dbReference type="Proteomes" id="UP000467841"/>
    </source>
</evidence>
<evidence type="ECO:0000313" key="3">
    <source>
        <dbReference type="EMBL" id="CAA7020970.1"/>
    </source>
</evidence>
<dbReference type="InterPro" id="IPR036047">
    <property type="entry name" value="F-box-like_dom_sf"/>
</dbReference>
<protein>
    <recommendedName>
        <fullName evidence="2">F-box domain-containing protein</fullName>
    </recommendedName>
</protein>
<dbReference type="InterPro" id="IPR057499">
    <property type="entry name" value="Kelch_FKB95"/>
</dbReference>
<gene>
    <name evidence="4" type="ORF">MERR_LOCUS42057</name>
    <name evidence="5" type="ORF">MERR_LOCUS44451</name>
    <name evidence="3" type="ORF">MERR_LOCUS8205</name>
</gene>
<evidence type="ECO:0000313" key="4">
    <source>
        <dbReference type="EMBL" id="CAA7054821.1"/>
    </source>
</evidence>
<dbReference type="InterPro" id="IPR006652">
    <property type="entry name" value="Kelch_1"/>
</dbReference>
<accession>A0A6D2KK03</accession>
<dbReference type="InterPro" id="IPR015915">
    <property type="entry name" value="Kelch-typ_b-propeller"/>
</dbReference>
<dbReference type="Pfam" id="PF25210">
    <property type="entry name" value="Kelch_FKB95"/>
    <property type="match status" value="1"/>
</dbReference>
<dbReference type="Pfam" id="PF00646">
    <property type="entry name" value="F-box"/>
    <property type="match status" value="1"/>
</dbReference>
<dbReference type="OrthoDB" id="1056391at2759"/>
<dbReference type="Gene3D" id="2.120.10.80">
    <property type="entry name" value="Kelch-type beta propeller"/>
    <property type="match status" value="1"/>
</dbReference>
<dbReference type="InterPro" id="IPR050354">
    <property type="entry name" value="F-box/kelch-repeat_ARATH"/>
</dbReference>
<feature type="domain" description="F-box" evidence="2">
    <location>
        <begin position="29"/>
        <end position="69"/>
    </location>
</feature>
<dbReference type="EMBL" id="CACVBM020001675">
    <property type="protein sequence ID" value="CAA7057215.1"/>
    <property type="molecule type" value="Genomic_DNA"/>
</dbReference>
<dbReference type="EMBL" id="CACVBM020000566">
    <property type="protein sequence ID" value="CAA7020970.1"/>
    <property type="molecule type" value="Genomic_DNA"/>
</dbReference>
<sequence>MNLEVEPLEKKRKTKNPLPPPSPPSFSLLPDEITVDCLARISRSYYPTLSTVSKSFRSLLSSSELIAARSHLGSTEMCVYVCLADRSRQHPQWFRLWINPNRTLPNSVTKKKKTIGQLLVPLPDTNLPSPPSLTTVAVGSEIYAIGGPVGGAPSSAVQVLDCRSHTWRDAPSMNLARKDALSCVYDGKIYVFGGCEFKDEPWGEVFDTKTQTWERLPDPGYEVSKFRVKRIREVEGKIFYGRFEEKNAYDTKQGKWEYGKPLVPKAPRSDVHLLRRNKFAFSMHGYLLYEVEGGDWKKLKGLDSLEDKYRRNGGCFGSIPRIVSCGGELFFIWEGGCTCRKKIWCAGIVLEERYGGEMWGNVEWVDVVHTVPTECRLLRCHAVLV</sequence>
<organism evidence="5 6">
    <name type="scientific">Microthlaspi erraticum</name>
    <dbReference type="NCBI Taxonomy" id="1685480"/>
    <lineage>
        <taxon>Eukaryota</taxon>
        <taxon>Viridiplantae</taxon>
        <taxon>Streptophyta</taxon>
        <taxon>Embryophyta</taxon>
        <taxon>Tracheophyta</taxon>
        <taxon>Spermatophyta</taxon>
        <taxon>Magnoliopsida</taxon>
        <taxon>eudicotyledons</taxon>
        <taxon>Gunneridae</taxon>
        <taxon>Pentapetalae</taxon>
        <taxon>rosids</taxon>
        <taxon>malvids</taxon>
        <taxon>Brassicales</taxon>
        <taxon>Brassicaceae</taxon>
        <taxon>Coluteocarpeae</taxon>
        <taxon>Microthlaspi</taxon>
    </lineage>
</organism>
<dbReference type="PANTHER" id="PTHR24414:SF91">
    <property type="entry name" value="(RAPE) HYPOTHETICAL PROTEIN"/>
    <property type="match status" value="1"/>
</dbReference>
<evidence type="ECO:0000313" key="5">
    <source>
        <dbReference type="EMBL" id="CAA7057215.1"/>
    </source>
</evidence>